<dbReference type="PANTHER" id="PTHR43591:SF24">
    <property type="entry name" value="2-METHOXY-6-POLYPRENYL-1,4-BENZOQUINOL METHYLASE, MITOCHONDRIAL"/>
    <property type="match status" value="1"/>
</dbReference>
<keyword evidence="2" id="KW-0489">Methyltransferase</keyword>
<accession>A0A920CPT6</accession>
<feature type="domain" description="Methyltransferase type 11" evidence="1">
    <location>
        <begin position="48"/>
        <end position="143"/>
    </location>
</feature>
<name>A0A920CPT6_9BACL</name>
<dbReference type="CDD" id="cd02440">
    <property type="entry name" value="AdoMet_MTases"/>
    <property type="match status" value="1"/>
</dbReference>
<keyword evidence="2" id="KW-0808">Transferase</keyword>
<dbReference type="EMBL" id="BORT01000001">
    <property type="protein sequence ID" value="GIO45249.1"/>
    <property type="molecule type" value="Genomic_DNA"/>
</dbReference>
<evidence type="ECO:0000313" key="3">
    <source>
        <dbReference type="Proteomes" id="UP000682811"/>
    </source>
</evidence>
<dbReference type="InterPro" id="IPR013216">
    <property type="entry name" value="Methyltransf_11"/>
</dbReference>
<dbReference type="AlphaFoldDB" id="A0A920CPT6"/>
<dbReference type="GO" id="GO:0008757">
    <property type="term" value="F:S-adenosylmethionine-dependent methyltransferase activity"/>
    <property type="evidence" value="ECO:0007669"/>
    <property type="project" value="InterPro"/>
</dbReference>
<evidence type="ECO:0000313" key="2">
    <source>
        <dbReference type="EMBL" id="GIO45249.1"/>
    </source>
</evidence>
<evidence type="ECO:0000259" key="1">
    <source>
        <dbReference type="Pfam" id="PF08241"/>
    </source>
</evidence>
<keyword evidence="3" id="KW-1185">Reference proteome</keyword>
<dbReference type="InterPro" id="IPR029063">
    <property type="entry name" value="SAM-dependent_MTases_sf"/>
</dbReference>
<dbReference type="PANTHER" id="PTHR43591">
    <property type="entry name" value="METHYLTRANSFERASE"/>
    <property type="match status" value="1"/>
</dbReference>
<protein>
    <submittedName>
        <fullName evidence="2">Methyltransferase</fullName>
    </submittedName>
</protein>
<dbReference type="GO" id="GO:0032259">
    <property type="term" value="P:methylation"/>
    <property type="evidence" value="ECO:0007669"/>
    <property type="project" value="UniProtKB-KW"/>
</dbReference>
<sequence>MENSIKNQVQQQFARNAEKYVKSSGHAKGEDLAWLVTCSKADETMDVLDIATGGGHVANALAPLVRHVTALDLTEEMLNIAAAFIRGNGHTNVGYIAGDAERLPFSDASFDLVTCRIAAHHFPDIPAFVHEAFRVVKPGGKLLLIDNVAPENESLDQFYNAIEKHRDPSHVRAWKKTEWISLLEQTGFHVEMMVSFPKTFEFQDWCERSALPEKEAAILEKNMLEASMEIRDFFRIRTHEAGGMFSFSGESVYVQAIRPI</sequence>
<dbReference type="SUPFAM" id="SSF53335">
    <property type="entry name" value="S-adenosyl-L-methionine-dependent methyltransferases"/>
    <property type="match status" value="1"/>
</dbReference>
<dbReference type="Gene3D" id="3.40.50.150">
    <property type="entry name" value="Vaccinia Virus protein VP39"/>
    <property type="match status" value="1"/>
</dbReference>
<organism evidence="2 3">
    <name type="scientific">Paenibacillus azoreducens</name>
    <dbReference type="NCBI Taxonomy" id="116718"/>
    <lineage>
        <taxon>Bacteria</taxon>
        <taxon>Bacillati</taxon>
        <taxon>Bacillota</taxon>
        <taxon>Bacilli</taxon>
        <taxon>Bacillales</taxon>
        <taxon>Paenibacillaceae</taxon>
        <taxon>Paenibacillus</taxon>
    </lineage>
</organism>
<gene>
    <name evidence="2" type="ORF">J34TS1_00140</name>
</gene>
<dbReference type="Proteomes" id="UP000682811">
    <property type="component" value="Unassembled WGS sequence"/>
</dbReference>
<comment type="caution">
    <text evidence="2">The sequence shown here is derived from an EMBL/GenBank/DDBJ whole genome shotgun (WGS) entry which is preliminary data.</text>
</comment>
<proteinExistence type="predicted"/>
<dbReference type="Pfam" id="PF08241">
    <property type="entry name" value="Methyltransf_11"/>
    <property type="match status" value="1"/>
</dbReference>
<dbReference type="RefSeq" id="WP_212976478.1">
    <property type="nucleotide sequence ID" value="NZ_AP025343.1"/>
</dbReference>
<reference evidence="2 3" key="1">
    <citation type="submission" date="2021-03" db="EMBL/GenBank/DDBJ databases">
        <title>Antimicrobial resistance genes in bacteria isolated from Japanese honey, and their potential for conferring macrolide and lincosamide resistance in the American foulbrood pathogen Paenibacillus larvae.</title>
        <authorList>
            <person name="Okamoto M."/>
            <person name="Kumagai M."/>
            <person name="Kanamori H."/>
            <person name="Takamatsu D."/>
        </authorList>
    </citation>
    <scope>NUCLEOTIDE SEQUENCE [LARGE SCALE GENOMIC DNA]</scope>
    <source>
        <strain evidence="2 3">J34TS1</strain>
    </source>
</reference>